<feature type="domain" description="Inositolphosphotransferase Aur1/Ipt1" evidence="7">
    <location>
        <begin position="58"/>
        <end position="237"/>
    </location>
</feature>
<evidence type="ECO:0000313" key="8">
    <source>
        <dbReference type="EMBL" id="CCH17105.1"/>
    </source>
</evidence>
<dbReference type="eggNOG" id="COG3266">
    <property type="taxonomic scope" value="Bacteria"/>
</dbReference>
<reference evidence="9" key="1">
    <citation type="journal article" date="2012" name="J. Bacteriol.">
        <title>Genome Sequence of Micromonospora lupini Lupac 08, Isolated from Root Nodules of Lupinus angustifolius.</title>
        <authorList>
            <person name="Alonso-Vega P."/>
            <person name="Normand P."/>
            <person name="Bacigalupe R."/>
            <person name="Pujic P."/>
            <person name="Lajus A."/>
            <person name="Vallenet D."/>
            <person name="Carro L."/>
            <person name="Coll P."/>
            <person name="Trujillo M.E."/>
        </authorList>
    </citation>
    <scope>NUCLEOTIDE SEQUENCE [LARGE SCALE GENOMIC DNA]</scope>
    <source>
        <strain evidence="9">Lupac 08</strain>
    </source>
</reference>
<organism evidence="8 9">
    <name type="scientific">Micromonospora lupini str. Lupac 08</name>
    <dbReference type="NCBI Taxonomy" id="1150864"/>
    <lineage>
        <taxon>Bacteria</taxon>
        <taxon>Bacillati</taxon>
        <taxon>Actinomycetota</taxon>
        <taxon>Actinomycetes</taxon>
        <taxon>Micromonosporales</taxon>
        <taxon>Micromonosporaceae</taxon>
        <taxon>Micromonospora</taxon>
    </lineage>
</organism>
<evidence type="ECO:0000256" key="6">
    <source>
        <dbReference type="SAM" id="Phobius"/>
    </source>
</evidence>
<dbReference type="CDD" id="cd03386">
    <property type="entry name" value="PAP2_Aur1_like"/>
    <property type="match status" value="1"/>
</dbReference>
<evidence type="ECO:0000256" key="5">
    <source>
        <dbReference type="SAM" id="MobiDB-lite"/>
    </source>
</evidence>
<comment type="subcellular location">
    <subcellularLocation>
        <location evidence="1">Membrane</location>
        <topology evidence="1">Multi-pass membrane protein</topology>
    </subcellularLocation>
</comment>
<dbReference type="InterPro" id="IPR026841">
    <property type="entry name" value="Aur1/Ipt1"/>
</dbReference>
<keyword evidence="4 6" id="KW-0472">Membrane</keyword>
<dbReference type="Pfam" id="PF14378">
    <property type="entry name" value="PAP2_3"/>
    <property type="match status" value="1"/>
</dbReference>
<dbReference type="PANTHER" id="PTHR31310:SF7">
    <property type="entry name" value="PA-PHOSPHATASE RELATED-FAMILY PROTEIN DDB_G0268928"/>
    <property type="match status" value="1"/>
</dbReference>
<name>I0KZV8_9ACTN</name>
<evidence type="ECO:0000256" key="2">
    <source>
        <dbReference type="ARBA" id="ARBA00022692"/>
    </source>
</evidence>
<keyword evidence="2 6" id="KW-0812">Transmembrane</keyword>
<keyword evidence="9" id="KW-1185">Reference proteome</keyword>
<dbReference type="PANTHER" id="PTHR31310">
    <property type="match status" value="1"/>
</dbReference>
<feature type="transmembrane region" description="Helical" evidence="6">
    <location>
        <begin position="201"/>
        <end position="219"/>
    </location>
</feature>
<comment type="caution">
    <text evidence="8">The sequence shown here is derived from an EMBL/GenBank/DDBJ whole genome shotgun (WGS) entry which is preliminary data.</text>
</comment>
<feature type="transmembrane region" description="Helical" evidence="6">
    <location>
        <begin position="173"/>
        <end position="194"/>
    </location>
</feature>
<evidence type="ECO:0000256" key="4">
    <source>
        <dbReference type="ARBA" id="ARBA00023136"/>
    </source>
</evidence>
<gene>
    <name evidence="8" type="ORF">MILUP08_42025</name>
</gene>
<dbReference type="STRING" id="1150864.MILUP08_42025"/>
<dbReference type="RefSeq" id="WP_007457517.1">
    <property type="nucleotide sequence ID" value="NZ_HF570108.1"/>
</dbReference>
<accession>I0KZV8</accession>
<feature type="transmembrane region" description="Helical" evidence="6">
    <location>
        <begin position="121"/>
        <end position="139"/>
    </location>
</feature>
<sequence>MEIAELAVPRPVAPGRRAAPARRAARELLLVATLFLLYKVARMAVAGRVSAALANGESIWHMERLLHLPDESAVQHPLLVYDLVAHLANGYYAYVHFPATVLTLVWLYLRHPAHYLWTRRVLACLTAGALALHLLVPLAPPRLTALTGLVDTGRRFGPTVYGPPDTDTLSNQYAAMPSLHVGWALAVAVALVAVTRGRLRWLWLAHPLVTLLVVVATGNHYWLDGVAAALMLGVVHLVLPAPAERPAREGPGVAHDAPEDARLTR</sequence>
<dbReference type="AlphaFoldDB" id="I0KZV8"/>
<feature type="compositionally biased region" description="Basic and acidic residues" evidence="5">
    <location>
        <begin position="256"/>
        <end position="265"/>
    </location>
</feature>
<dbReference type="InterPro" id="IPR052185">
    <property type="entry name" value="IPC_Synthase-Related"/>
</dbReference>
<feature type="transmembrane region" description="Helical" evidence="6">
    <location>
        <begin position="91"/>
        <end position="109"/>
    </location>
</feature>
<protein>
    <submittedName>
        <fullName evidence="8">Transmembrane transporter</fullName>
    </submittedName>
</protein>
<evidence type="ECO:0000256" key="3">
    <source>
        <dbReference type="ARBA" id="ARBA00022989"/>
    </source>
</evidence>
<feature type="region of interest" description="Disordered" evidence="5">
    <location>
        <begin position="246"/>
        <end position="265"/>
    </location>
</feature>
<evidence type="ECO:0000256" key="1">
    <source>
        <dbReference type="ARBA" id="ARBA00004141"/>
    </source>
</evidence>
<evidence type="ECO:0000259" key="7">
    <source>
        <dbReference type="Pfam" id="PF14378"/>
    </source>
</evidence>
<dbReference type="EMBL" id="CAIE01000017">
    <property type="protein sequence ID" value="CCH17105.1"/>
    <property type="molecule type" value="Genomic_DNA"/>
</dbReference>
<dbReference type="GO" id="GO:0016020">
    <property type="term" value="C:membrane"/>
    <property type="evidence" value="ECO:0007669"/>
    <property type="project" value="UniProtKB-SubCell"/>
</dbReference>
<keyword evidence="3 6" id="KW-1133">Transmembrane helix</keyword>
<dbReference type="Proteomes" id="UP000003448">
    <property type="component" value="Unassembled WGS sequence"/>
</dbReference>
<proteinExistence type="predicted"/>
<evidence type="ECO:0000313" key="9">
    <source>
        <dbReference type="Proteomes" id="UP000003448"/>
    </source>
</evidence>